<evidence type="ECO:0000313" key="5">
    <source>
        <dbReference type="EMBL" id="PFX15617.1"/>
    </source>
</evidence>
<dbReference type="EMBL" id="LSMT01000630">
    <property type="protein sequence ID" value="PFX15617.1"/>
    <property type="molecule type" value="Genomic_DNA"/>
</dbReference>
<dbReference type="SUPFAM" id="SSF54928">
    <property type="entry name" value="RNA-binding domain, RBD"/>
    <property type="match status" value="1"/>
</dbReference>
<accession>A0A2B4RGZ3</accession>
<gene>
    <name evidence="5" type="primary">Mcm3ap</name>
    <name evidence="5" type="ORF">AWC38_SpisGene20159</name>
</gene>
<dbReference type="InterPro" id="IPR035979">
    <property type="entry name" value="RBD_domain_sf"/>
</dbReference>
<feature type="region of interest" description="Disordered" evidence="2">
    <location>
        <begin position="434"/>
        <end position="491"/>
    </location>
</feature>
<feature type="coiled-coil region" evidence="1">
    <location>
        <begin position="1635"/>
        <end position="1662"/>
    </location>
</feature>
<reference evidence="6" key="1">
    <citation type="journal article" date="2017" name="bioRxiv">
        <title>Comparative analysis of the genomes of Stylophora pistillata and Acropora digitifera provides evidence for extensive differences between species of corals.</title>
        <authorList>
            <person name="Voolstra C.R."/>
            <person name="Li Y."/>
            <person name="Liew Y.J."/>
            <person name="Baumgarten S."/>
            <person name="Zoccola D."/>
            <person name="Flot J.-F."/>
            <person name="Tambutte S."/>
            <person name="Allemand D."/>
            <person name="Aranda M."/>
        </authorList>
    </citation>
    <scope>NUCLEOTIDE SEQUENCE [LARGE SCALE GENOMIC DNA]</scope>
</reference>
<dbReference type="PANTHER" id="PTHR12436:SF3">
    <property type="entry name" value="GERMINAL-CENTER ASSOCIATED NUCLEAR PROTEIN"/>
    <property type="match status" value="1"/>
</dbReference>
<dbReference type="Pfam" id="PF16769">
    <property type="entry name" value="MCM3AP_GANP"/>
    <property type="match status" value="1"/>
</dbReference>
<dbReference type="GO" id="GO:0003676">
    <property type="term" value="F:nucleic acid binding"/>
    <property type="evidence" value="ECO:0007669"/>
    <property type="project" value="InterPro"/>
</dbReference>
<evidence type="ECO:0000256" key="2">
    <source>
        <dbReference type="SAM" id="MobiDB-lite"/>
    </source>
</evidence>
<name>A0A2B4RGZ3_STYPI</name>
<keyword evidence="6" id="KW-1185">Reference proteome</keyword>
<protein>
    <submittedName>
        <fullName evidence="5">Germinal-center associated nuclear protein</fullName>
    </submittedName>
</protein>
<evidence type="ECO:0000259" key="4">
    <source>
        <dbReference type="Pfam" id="PF16769"/>
    </source>
</evidence>
<dbReference type="InterPro" id="IPR045107">
    <property type="entry name" value="SAC3/GANP/THP3"/>
</dbReference>
<dbReference type="Proteomes" id="UP000225706">
    <property type="component" value="Unassembled WGS sequence"/>
</dbReference>
<dbReference type="GO" id="GO:0070390">
    <property type="term" value="C:transcription export complex 2"/>
    <property type="evidence" value="ECO:0007669"/>
    <property type="project" value="TreeGrafter"/>
</dbReference>
<dbReference type="InterPro" id="IPR012677">
    <property type="entry name" value="Nucleotide-bd_a/b_plait_sf"/>
</dbReference>
<dbReference type="InterPro" id="IPR005062">
    <property type="entry name" value="SAC3/GANP/THP3_conserved"/>
</dbReference>
<feature type="domain" description="SAC3/GANP/THP3 conserved" evidence="3">
    <location>
        <begin position="549"/>
        <end position="771"/>
    </location>
</feature>
<keyword evidence="1" id="KW-0175">Coiled coil</keyword>
<feature type="region of interest" description="Disordered" evidence="2">
    <location>
        <begin position="1"/>
        <end position="89"/>
    </location>
</feature>
<feature type="domain" description="Germinal-centre associated nuclear protein MCM3AP" evidence="4">
    <location>
        <begin position="1063"/>
        <end position="1570"/>
    </location>
</feature>
<organism evidence="5 6">
    <name type="scientific">Stylophora pistillata</name>
    <name type="common">Smooth cauliflower coral</name>
    <dbReference type="NCBI Taxonomy" id="50429"/>
    <lineage>
        <taxon>Eukaryota</taxon>
        <taxon>Metazoa</taxon>
        <taxon>Cnidaria</taxon>
        <taxon>Anthozoa</taxon>
        <taxon>Hexacorallia</taxon>
        <taxon>Scleractinia</taxon>
        <taxon>Astrocoeniina</taxon>
        <taxon>Pocilloporidae</taxon>
        <taxon>Stylophora</taxon>
    </lineage>
</organism>
<dbReference type="GO" id="GO:0005737">
    <property type="term" value="C:cytoplasm"/>
    <property type="evidence" value="ECO:0007669"/>
    <property type="project" value="TreeGrafter"/>
</dbReference>
<feature type="region of interest" description="Disordered" evidence="2">
    <location>
        <begin position="1664"/>
        <end position="1690"/>
    </location>
</feature>
<comment type="caution">
    <text evidence="5">The sequence shown here is derived from an EMBL/GenBank/DDBJ whole genome shotgun (WGS) entry which is preliminary data.</text>
</comment>
<sequence length="1738" mass="194169">MLSQIRQKKKKEAVRRLSQGSGASSYPHDHSSALSSQAARQPPQWRKLSEQQETRRQHPGAAGQRPAKRSYVSPLDRNPVTKSDSEAKQIKHTETVNFGFGATPASFTTTASQSTIAKPEISAASSAKPFFTSGFPTSASSFQQNAAEAITSLTSTTGSGLATGFGISQTNANAFAASPSSSGNVFAASTLPAPSLFAQSQTSNPVFSSGFQMNSSSTLVSSTSNASSGVLSNLVSAVKEQSSGNLTFSGFRNFEPSPFTEVSSSNVFGAKIESETVKSSASTSLTFGKSATPSLQVKSTAESKPLFAGTSQSTSNTFGVAKTVKPQTRIFGHSLTAVKGQQLAKENKEQVTEDKLQNVDISNLTALIIKDIPESYNKNAGLKRFYSRFGEVSKVLCSAVKKSATVTFKTHEAAELAKKRGRILRPGLPPVTIFWKQQGSRRRTTSESEQQIPQSPAVHKSPVKRHSSPEKIKKISTQTAPSEKQTQQRIKTSEVVRDIQEYLKSVPASESAGEKLQVLEGIDKKLRLVFKRSSDISSAKAVVGTCKDMCPEKERYMREHQRRLSVFEVVSGTGSFDENPQVDHTRAVKEYDRSAADKEEPLPHELRSVPVLRMTMDYLATNIMNLCEGREGEWFDFLWNRTRGIRKDITQQHLCDPDCVDLVEKTARFHIFCAHFLCEADMNSFDAKINTENLTKCLQTLKQFYGDLLKDKEVTCPQEAEFRAYDILLNLNEGDILREVMTFRNEVQQSPEADEFCTFHGLTVTEGFVNFARSSFIEPESRLPAKRAWKLIESKRSCSIGEPTQIEPAKGAVSYSGEEILNFTKRLFVEVMNEMCTEITKEAMDKVHYDLRLSTEITNTIHEDTISEFIKETADSVLTEELDRKRIVEENAVIRERVLRTINDDFTEEFISLECTRIVEEVIREVRLELLELARERVSKEICQSLIEEKISNELEEIAEEVFQEAKAERDAKLQLLAGYVKRSRTAKYFKRWFKAFRASVHLKELLGSFPPGPPMLNIDNQLQHLVGHRKRDIAMAVLRSDAHEREIHDAIKKRQTDVEYSRKEACRPLDVPLLLADSMRCQPDAQRLVPSSPVYWKLILSLPEVRDGLEFAASDDDNGLGVCYIIKEKFKRGLYPVSDNIPQGLKRKIDLLALYGAEVRGIPLQKRLLKICTKACYGVLTNTEVREAMDTRQFFGSCAVIFVVDGKELKSNPEAPREAHIRLRRVLESKPPEPRLPVAVIAIDNDEHSSTEGDVLSLLGVQQLRTDGLISEYKLSTVSSLPGHRDDLSPKLCSAVSWLGSHMARCSLPRADNIVNFIENGLQRFFTTPLAEDVFVRRQAKLEQQCPEAIVELYNSALEHLGAVASSRSLQNMSWPIKEFSDKENREHADIPDVTWNSYENLQRMNSLIISLKLPPPPPAAVEGTWESERNLCLKYVRSLSPNTASLLNRVRWVLSRTHRALNGIDLPLASPWLSASQVPWPLVLEACVNFRLTPLHSDPGVEEQDVYFLPEELDAFYPPSLWTQSVNLSKEEAAKAKGESSLGLSKPRKTRDTVLHESFMDMEQQFHEITGSSPSLAIPSVEFTPSVTSSYISIPSVTPLLVTPALVPPIPLASSVDIESPSSSSRSEIRIMSKQLKSAVDQAKTKSKRFEELLKNALSEGESPRALGESSWRKRKAQSLGESKKSPKFLEGMNLPDFDVSFGSLKESLRHFNETLKSQRRSDKFTERRLREYLDS</sequence>
<evidence type="ECO:0000313" key="6">
    <source>
        <dbReference type="Proteomes" id="UP000225706"/>
    </source>
</evidence>
<dbReference type="STRING" id="50429.A0A2B4RGZ3"/>
<feature type="compositionally biased region" description="Basic and acidic residues" evidence="2">
    <location>
        <begin position="47"/>
        <end position="56"/>
    </location>
</feature>
<dbReference type="PANTHER" id="PTHR12436">
    <property type="entry name" value="80 KDA MCM3-ASSOCIATED PROTEIN"/>
    <property type="match status" value="1"/>
</dbReference>
<dbReference type="OrthoDB" id="21502at2759"/>
<dbReference type="GO" id="GO:0006406">
    <property type="term" value="P:mRNA export from nucleus"/>
    <property type="evidence" value="ECO:0007669"/>
    <property type="project" value="TreeGrafter"/>
</dbReference>
<dbReference type="Gene3D" id="1.25.40.990">
    <property type="match status" value="1"/>
</dbReference>
<dbReference type="Pfam" id="PF03399">
    <property type="entry name" value="SAC3_GANP"/>
    <property type="match status" value="1"/>
</dbReference>
<feature type="compositionally biased region" description="Basic residues" evidence="2">
    <location>
        <begin position="1"/>
        <end position="13"/>
    </location>
</feature>
<evidence type="ECO:0000256" key="1">
    <source>
        <dbReference type="SAM" id="Coils"/>
    </source>
</evidence>
<evidence type="ECO:0000259" key="3">
    <source>
        <dbReference type="Pfam" id="PF03399"/>
    </source>
</evidence>
<dbReference type="Gene3D" id="3.30.70.330">
    <property type="match status" value="1"/>
</dbReference>
<proteinExistence type="predicted"/>
<dbReference type="InterPro" id="IPR031907">
    <property type="entry name" value="MCM3AP_GANP"/>
</dbReference>
<feature type="compositionally biased region" description="Polar residues" evidence="2">
    <location>
        <begin position="475"/>
        <end position="490"/>
    </location>
</feature>